<evidence type="ECO:0000313" key="5">
    <source>
        <dbReference type="EMBL" id="GEN53581.1"/>
    </source>
</evidence>
<dbReference type="SUPFAM" id="SSF46689">
    <property type="entry name" value="Homeodomain-like"/>
    <property type="match status" value="1"/>
</dbReference>
<evidence type="ECO:0000256" key="3">
    <source>
        <dbReference type="PROSITE-ProRule" id="PRU00335"/>
    </source>
</evidence>
<dbReference type="Pfam" id="PF17932">
    <property type="entry name" value="TetR_C_24"/>
    <property type="match status" value="1"/>
</dbReference>
<dbReference type="EMBL" id="BJYD01000017">
    <property type="protein sequence ID" value="GEN53581.1"/>
    <property type="molecule type" value="Genomic_DNA"/>
</dbReference>
<evidence type="ECO:0000259" key="4">
    <source>
        <dbReference type="PROSITE" id="PS50977"/>
    </source>
</evidence>
<protein>
    <recommendedName>
        <fullName evidence="4">HTH tetR-type domain-containing protein</fullName>
    </recommendedName>
</protein>
<dbReference type="AlphaFoldDB" id="A0A511WT64"/>
<dbReference type="InterPro" id="IPR036271">
    <property type="entry name" value="Tet_transcr_reg_TetR-rel_C_sf"/>
</dbReference>
<sequence>MDFAELGRMGMKERMMDSIIELFGKKGFQATSIQDIVDANGVTKGTFYYYFKNKEDVLVHIHQSFIDHLLEGQENIMTSEGLSNQEKLYRIVELLIGNIRTNGHSALVFFQEMRHLSEEKTAIIMPKRQQFQLNIQKVLEKGMADGEFKKTLRADMLSYAVLGMANWSYFWYEPEGEVDEKSLTDLYMQLIFNGVKEETNDH</sequence>
<dbReference type="Gene3D" id="1.10.357.10">
    <property type="entry name" value="Tetracycline Repressor, domain 2"/>
    <property type="match status" value="1"/>
</dbReference>
<dbReference type="InterPro" id="IPR041490">
    <property type="entry name" value="KstR2_TetR_C"/>
</dbReference>
<reference evidence="5 6" key="1">
    <citation type="submission" date="2019-07" db="EMBL/GenBank/DDBJ databases">
        <title>Whole genome shotgun sequence of Halobacillus faecis NBRC 103569.</title>
        <authorList>
            <person name="Hosoyama A."/>
            <person name="Uohara A."/>
            <person name="Ohji S."/>
            <person name="Ichikawa N."/>
        </authorList>
    </citation>
    <scope>NUCLEOTIDE SEQUENCE [LARGE SCALE GENOMIC DNA]</scope>
    <source>
        <strain evidence="5 6">NBRC 103569</strain>
    </source>
</reference>
<dbReference type="PANTHER" id="PTHR43479">
    <property type="entry name" value="ACREF/ENVCD OPERON REPRESSOR-RELATED"/>
    <property type="match status" value="1"/>
</dbReference>
<dbReference type="InterPro" id="IPR009057">
    <property type="entry name" value="Homeodomain-like_sf"/>
</dbReference>
<dbReference type="PROSITE" id="PS01081">
    <property type="entry name" value="HTH_TETR_1"/>
    <property type="match status" value="1"/>
</dbReference>
<organism evidence="5 6">
    <name type="scientific">Halobacillus faecis</name>
    <dbReference type="NCBI Taxonomy" id="360184"/>
    <lineage>
        <taxon>Bacteria</taxon>
        <taxon>Bacillati</taxon>
        <taxon>Bacillota</taxon>
        <taxon>Bacilli</taxon>
        <taxon>Bacillales</taxon>
        <taxon>Bacillaceae</taxon>
        <taxon>Halobacillus</taxon>
    </lineage>
</organism>
<dbReference type="PROSITE" id="PS50977">
    <property type="entry name" value="HTH_TETR_2"/>
    <property type="match status" value="1"/>
</dbReference>
<feature type="DNA-binding region" description="H-T-H motif" evidence="3">
    <location>
        <begin position="32"/>
        <end position="51"/>
    </location>
</feature>
<keyword evidence="6" id="KW-1185">Reference proteome</keyword>
<dbReference type="InterPro" id="IPR023772">
    <property type="entry name" value="DNA-bd_HTH_TetR-type_CS"/>
</dbReference>
<comment type="caution">
    <text evidence="5">The sequence shown here is derived from an EMBL/GenBank/DDBJ whole genome shotgun (WGS) entry which is preliminary data.</text>
</comment>
<dbReference type="PANTHER" id="PTHR43479:SF11">
    <property type="entry name" value="ACREF_ENVCD OPERON REPRESSOR-RELATED"/>
    <property type="match status" value="1"/>
</dbReference>
<dbReference type="Gene3D" id="1.10.10.60">
    <property type="entry name" value="Homeodomain-like"/>
    <property type="match status" value="1"/>
</dbReference>
<dbReference type="InterPro" id="IPR001647">
    <property type="entry name" value="HTH_TetR"/>
</dbReference>
<dbReference type="GO" id="GO:0003677">
    <property type="term" value="F:DNA binding"/>
    <property type="evidence" value="ECO:0007669"/>
    <property type="project" value="UniProtKB-UniRule"/>
</dbReference>
<dbReference type="SUPFAM" id="SSF48498">
    <property type="entry name" value="Tetracyclin repressor-like, C-terminal domain"/>
    <property type="match status" value="1"/>
</dbReference>
<proteinExistence type="predicted"/>
<dbReference type="InterPro" id="IPR050624">
    <property type="entry name" value="HTH-type_Tx_Regulator"/>
</dbReference>
<keyword evidence="2 3" id="KW-0238">DNA-binding</keyword>
<dbReference type="Pfam" id="PF00440">
    <property type="entry name" value="TetR_N"/>
    <property type="match status" value="1"/>
</dbReference>
<evidence type="ECO:0000256" key="2">
    <source>
        <dbReference type="ARBA" id="ARBA00023125"/>
    </source>
</evidence>
<evidence type="ECO:0000256" key="1">
    <source>
        <dbReference type="ARBA" id="ARBA00022491"/>
    </source>
</evidence>
<dbReference type="Proteomes" id="UP000321886">
    <property type="component" value="Unassembled WGS sequence"/>
</dbReference>
<accession>A0A511WT64</accession>
<keyword evidence="1" id="KW-0678">Repressor</keyword>
<dbReference type="PRINTS" id="PR00455">
    <property type="entry name" value="HTHTETR"/>
</dbReference>
<gene>
    <name evidence="5" type="ORF">HFA01_18430</name>
</gene>
<feature type="domain" description="HTH tetR-type" evidence="4">
    <location>
        <begin position="9"/>
        <end position="69"/>
    </location>
</feature>
<evidence type="ECO:0000313" key="6">
    <source>
        <dbReference type="Proteomes" id="UP000321886"/>
    </source>
</evidence>
<name>A0A511WT64_9BACI</name>